<gene>
    <name evidence="1" type="ORF">CAL20_22405</name>
</gene>
<protein>
    <submittedName>
        <fullName evidence="1">DUF2778 domain-containing protein</fullName>
    </submittedName>
</protein>
<dbReference type="RefSeq" id="WP_094823309.1">
    <property type="nucleotide sequence ID" value="NZ_NEVO01000016.1"/>
</dbReference>
<dbReference type="EMBL" id="NEVQ01000022">
    <property type="protein sequence ID" value="OZI50599.1"/>
    <property type="molecule type" value="Genomic_DNA"/>
</dbReference>
<comment type="caution">
    <text evidence="1">The sequence shown here is derived from an EMBL/GenBank/DDBJ whole genome shotgun (WGS) entry which is preliminary data.</text>
</comment>
<evidence type="ECO:0000313" key="1">
    <source>
        <dbReference type="EMBL" id="OZI50599.1"/>
    </source>
</evidence>
<dbReference type="AlphaFoldDB" id="A0A261TLX1"/>
<organism evidence="1 2">
    <name type="scientific">Bordetella genomosp. 4</name>
    <dbReference type="NCBI Taxonomy" id="463044"/>
    <lineage>
        <taxon>Bacteria</taxon>
        <taxon>Pseudomonadati</taxon>
        <taxon>Pseudomonadota</taxon>
        <taxon>Betaproteobacteria</taxon>
        <taxon>Burkholderiales</taxon>
        <taxon>Alcaligenaceae</taxon>
        <taxon>Bordetella</taxon>
    </lineage>
</organism>
<proteinExistence type="predicted"/>
<dbReference type="Proteomes" id="UP000216885">
    <property type="component" value="Unassembled WGS sequence"/>
</dbReference>
<name>A0A261TLX1_9BORD</name>
<accession>A0A261TLX1</accession>
<keyword evidence="2" id="KW-1185">Reference proteome</keyword>
<dbReference type="OrthoDB" id="7059619at2"/>
<sequence length="174" mass="18756">MTHDMFYDGQVLHWPGHGKFRATSGMRGSQIPSESCTPDAGPVPPGLYKIFLADQGVAKDDGRGACALQPAWGIQTIPRGAAAGACEPYWANWGVNRARMEPADTATRNRCSPVRGGFYLHDSTKGFSHGCIEVDGRIFPLLRTYARGGRGRSTMIIKVEYVAGRATNGGTLVE</sequence>
<evidence type="ECO:0000313" key="2">
    <source>
        <dbReference type="Proteomes" id="UP000216885"/>
    </source>
</evidence>
<reference evidence="1 2" key="1">
    <citation type="submission" date="2017-05" db="EMBL/GenBank/DDBJ databases">
        <title>Complete and WGS of Bordetella genogroups.</title>
        <authorList>
            <person name="Spilker T."/>
            <person name="LiPuma J."/>
        </authorList>
    </citation>
    <scope>NUCLEOTIDE SEQUENCE [LARGE SCALE GENOMIC DNA]</scope>
    <source>
        <strain evidence="1 2">AU9919</strain>
    </source>
</reference>